<sequence>MLESKAINKEIHQGNGNVEKEEVKTSVFKDFLALIKIGIINSNIITAVTGMWLALHYNGLNFLPYLDKVILTCLGVWLVIAGSCALNNYIDIDIDSKMKRTQKRPTVTGNFTPAFALTIGLSFVTVGLIFLFATSVSAGIIGAFGSFVYVVLYSMWTKRKYTINTVVGAFSGAVPPLIGWAAIDPDLHVVAWVLFIIMFIWQIPHFLALAMRKTEEYRLAGIPMLPVVYGFDITKRQIMIWLICLLPLPFFFTDLGILFVILGTVLNVAWILIGVVNYRKDDMKWATKMFVFSLNYLTILFVGMIIATLI</sequence>
<feature type="transmembrane region" description="Helical" evidence="9">
    <location>
        <begin position="233"/>
        <end position="251"/>
    </location>
</feature>
<dbReference type="PANTHER" id="PTHR43448">
    <property type="entry name" value="PROTOHEME IX FARNESYLTRANSFERASE, MITOCHONDRIAL"/>
    <property type="match status" value="1"/>
</dbReference>
<feature type="transmembrane region" description="Helical" evidence="9">
    <location>
        <begin position="290"/>
        <end position="309"/>
    </location>
</feature>
<evidence type="ECO:0000256" key="1">
    <source>
        <dbReference type="ARBA" id="ARBA00004141"/>
    </source>
</evidence>
<dbReference type="Gene3D" id="1.10.357.140">
    <property type="entry name" value="UbiA prenyltransferase"/>
    <property type="match status" value="1"/>
</dbReference>
<evidence type="ECO:0000256" key="7">
    <source>
        <dbReference type="ARBA" id="ARBA00023136"/>
    </source>
</evidence>
<evidence type="ECO:0000256" key="5">
    <source>
        <dbReference type="ARBA" id="ARBA00022989"/>
    </source>
</evidence>
<feature type="transmembrane region" description="Helical" evidence="9">
    <location>
        <begin position="163"/>
        <end position="183"/>
    </location>
</feature>
<comment type="subunit">
    <text evidence="9">Interacts with CtaA.</text>
</comment>
<gene>
    <name evidence="9" type="primary">ctaB</name>
    <name evidence="10" type="ORF">GW534_00010</name>
</gene>
<feature type="transmembrane region" description="Helical" evidence="9">
    <location>
        <begin position="138"/>
        <end position="156"/>
    </location>
</feature>
<comment type="catalytic activity">
    <reaction evidence="8 9">
        <text>heme b + (2E,6E)-farnesyl diphosphate + H2O = Fe(II)-heme o + diphosphate</text>
        <dbReference type="Rhea" id="RHEA:28070"/>
        <dbReference type="ChEBI" id="CHEBI:15377"/>
        <dbReference type="ChEBI" id="CHEBI:33019"/>
        <dbReference type="ChEBI" id="CHEBI:60344"/>
        <dbReference type="ChEBI" id="CHEBI:60530"/>
        <dbReference type="ChEBI" id="CHEBI:175763"/>
        <dbReference type="EC" id="2.5.1.141"/>
    </reaction>
</comment>
<keyword evidence="6 9" id="KW-0350">Heme biosynthesis</keyword>
<keyword evidence="3 9" id="KW-0808">Transferase</keyword>
<reference evidence="10 11" key="1">
    <citation type="submission" date="2020-01" db="EMBL/GenBank/DDBJ databases">
        <title>A novel Bacillus sp. from Pasinler.</title>
        <authorList>
            <person name="Adiguzel A."/>
            <person name="Ay H."/>
            <person name="Baltaci M.O."/>
        </authorList>
    </citation>
    <scope>NUCLEOTIDE SEQUENCE [LARGE SCALE GENOMIC DNA]</scope>
    <source>
        <strain evidence="10 11">P1</strain>
    </source>
</reference>
<dbReference type="NCBIfam" id="TIGR01473">
    <property type="entry name" value="cyoE_ctaB"/>
    <property type="match status" value="1"/>
</dbReference>
<dbReference type="PROSITE" id="PS00943">
    <property type="entry name" value="UBIA"/>
    <property type="match status" value="1"/>
</dbReference>
<dbReference type="InterPro" id="IPR006369">
    <property type="entry name" value="Protohaem_IX_farnesylTrfase"/>
</dbReference>
<dbReference type="Pfam" id="PF01040">
    <property type="entry name" value="UbiA"/>
    <property type="match status" value="1"/>
</dbReference>
<dbReference type="HAMAP" id="MF_00154">
    <property type="entry name" value="CyoE_CtaB"/>
    <property type="match status" value="1"/>
</dbReference>
<evidence type="ECO:0000313" key="11">
    <source>
        <dbReference type="Proteomes" id="UP000743899"/>
    </source>
</evidence>
<keyword evidence="2 9" id="KW-1003">Cell membrane</keyword>
<evidence type="ECO:0000256" key="9">
    <source>
        <dbReference type="HAMAP-Rule" id="MF_00154"/>
    </source>
</evidence>
<evidence type="ECO:0000256" key="2">
    <source>
        <dbReference type="ARBA" id="ARBA00022475"/>
    </source>
</evidence>
<accession>A0ABX0A000</accession>
<dbReference type="EC" id="2.5.1.141" evidence="9"/>
<keyword evidence="5 9" id="KW-1133">Transmembrane helix</keyword>
<keyword evidence="4 9" id="KW-0812">Transmembrane</keyword>
<dbReference type="CDD" id="cd13957">
    <property type="entry name" value="PT_UbiA_Cox10"/>
    <property type="match status" value="1"/>
</dbReference>
<comment type="caution">
    <text evidence="10">The sequence shown here is derived from an EMBL/GenBank/DDBJ whole genome shotgun (WGS) entry which is preliminary data.</text>
</comment>
<evidence type="ECO:0000256" key="8">
    <source>
        <dbReference type="ARBA" id="ARBA00047690"/>
    </source>
</evidence>
<keyword evidence="7 9" id="KW-0472">Membrane</keyword>
<evidence type="ECO:0000256" key="6">
    <source>
        <dbReference type="ARBA" id="ARBA00023133"/>
    </source>
</evidence>
<comment type="similarity">
    <text evidence="9">Belongs to the UbiA prenyltransferase family. Protoheme IX farnesyltransferase subfamily.</text>
</comment>
<feature type="transmembrane region" description="Helical" evidence="9">
    <location>
        <begin position="69"/>
        <end position="90"/>
    </location>
</feature>
<feature type="transmembrane region" description="Helical" evidence="9">
    <location>
        <begin position="257"/>
        <end position="278"/>
    </location>
</feature>
<feature type="transmembrane region" description="Helical" evidence="9">
    <location>
        <begin position="189"/>
        <end position="212"/>
    </location>
</feature>
<evidence type="ECO:0000256" key="4">
    <source>
        <dbReference type="ARBA" id="ARBA00022692"/>
    </source>
</evidence>
<dbReference type="EMBL" id="JAACYS010000001">
    <property type="protein sequence ID" value="NCU16157.1"/>
    <property type="molecule type" value="Genomic_DNA"/>
</dbReference>
<comment type="subcellular location">
    <subcellularLocation>
        <location evidence="9">Cell membrane</location>
        <topology evidence="9">Multi-pass membrane protein</topology>
    </subcellularLocation>
    <subcellularLocation>
        <location evidence="1">Membrane</location>
        <topology evidence="1">Multi-pass membrane protein</topology>
    </subcellularLocation>
</comment>
<keyword evidence="11" id="KW-1185">Reference proteome</keyword>
<name>A0ABX0A000_9BACI</name>
<proteinExistence type="inferred from homology"/>
<evidence type="ECO:0000313" key="10">
    <source>
        <dbReference type="EMBL" id="NCU16157.1"/>
    </source>
</evidence>
<feature type="transmembrane region" description="Helical" evidence="9">
    <location>
        <begin position="33"/>
        <end position="57"/>
    </location>
</feature>
<dbReference type="InterPro" id="IPR000537">
    <property type="entry name" value="UbiA_prenyltransferase"/>
</dbReference>
<dbReference type="PANTHER" id="PTHR43448:SF2">
    <property type="entry name" value="PROTOHEME IX FARNESYLTRANSFERASE, MITOCHONDRIAL"/>
    <property type="match status" value="1"/>
</dbReference>
<organism evidence="10 11">
    <name type="scientific">Pallidibacillus pasinlerensis</name>
    <dbReference type="NCBI Taxonomy" id="2703818"/>
    <lineage>
        <taxon>Bacteria</taxon>
        <taxon>Bacillati</taxon>
        <taxon>Bacillota</taxon>
        <taxon>Bacilli</taxon>
        <taxon>Bacillales</taxon>
        <taxon>Bacillaceae</taxon>
        <taxon>Pallidibacillus</taxon>
    </lineage>
</organism>
<dbReference type="InterPro" id="IPR044878">
    <property type="entry name" value="UbiA_sf"/>
</dbReference>
<dbReference type="Proteomes" id="UP000743899">
    <property type="component" value="Unassembled WGS sequence"/>
</dbReference>
<comment type="pathway">
    <text evidence="9">Porphyrin-containing compound metabolism; heme O biosynthesis; heme O from protoheme: step 1/1.</text>
</comment>
<feature type="transmembrane region" description="Helical" evidence="9">
    <location>
        <begin position="111"/>
        <end position="132"/>
    </location>
</feature>
<comment type="miscellaneous">
    <text evidence="9">Carbon 2 of the heme B porphyrin ring is defined according to the Fischer nomenclature.</text>
</comment>
<dbReference type="InterPro" id="IPR030470">
    <property type="entry name" value="UbiA_prenylTrfase_CS"/>
</dbReference>
<protein>
    <recommendedName>
        <fullName evidence="9">Protoheme IX farnesyltransferase</fullName>
        <ecNumber evidence="9">2.5.1.141</ecNumber>
    </recommendedName>
    <alternativeName>
        <fullName evidence="9">Heme B farnesyltransferase</fullName>
    </alternativeName>
    <alternativeName>
        <fullName evidence="9">Heme O synthase</fullName>
    </alternativeName>
</protein>
<evidence type="ECO:0000256" key="3">
    <source>
        <dbReference type="ARBA" id="ARBA00022679"/>
    </source>
</evidence>
<comment type="function">
    <text evidence="9">Converts heme B (protoheme IX) to heme O by substitution of the vinyl group on carbon 2 of heme B porphyrin ring with a hydroxyethyl farnesyl side group.</text>
</comment>
<dbReference type="GO" id="GO:0016740">
    <property type="term" value="F:transferase activity"/>
    <property type="evidence" value="ECO:0007669"/>
    <property type="project" value="UniProtKB-KW"/>
</dbReference>